<dbReference type="SUPFAM" id="SSF52833">
    <property type="entry name" value="Thioredoxin-like"/>
    <property type="match status" value="1"/>
</dbReference>
<dbReference type="Pfam" id="PF10262">
    <property type="entry name" value="Rdx"/>
    <property type="match status" value="1"/>
</dbReference>
<dbReference type="InterPro" id="IPR011893">
    <property type="entry name" value="Selenoprotein_Rdx-typ"/>
</dbReference>
<organism evidence="2 3">
    <name type="scientific">Rossellomorea aquimaris</name>
    <dbReference type="NCBI Taxonomy" id="189382"/>
    <lineage>
        <taxon>Bacteria</taxon>
        <taxon>Bacillati</taxon>
        <taxon>Bacillota</taxon>
        <taxon>Bacilli</taxon>
        <taxon>Bacillales</taxon>
        <taxon>Bacillaceae</taxon>
        <taxon>Rossellomorea</taxon>
    </lineage>
</organism>
<dbReference type="AlphaFoldDB" id="A0A5D4TTY4"/>
<dbReference type="NCBIfam" id="TIGR02174">
    <property type="entry name" value="CXXU_selWTH"/>
    <property type="match status" value="1"/>
</dbReference>
<keyword evidence="1" id="KW-0676">Redox-active center</keyword>
<dbReference type="InterPro" id="IPR036249">
    <property type="entry name" value="Thioredoxin-like_sf"/>
</dbReference>
<reference evidence="2 3" key="1">
    <citation type="submission" date="2019-08" db="EMBL/GenBank/DDBJ databases">
        <title>Bacillus genomes from the desert of Cuatro Cienegas, Coahuila.</title>
        <authorList>
            <person name="Olmedo-Alvarez G."/>
        </authorList>
    </citation>
    <scope>NUCLEOTIDE SEQUENCE [LARGE SCALE GENOMIC DNA]</scope>
    <source>
        <strain evidence="2 3">CH87b_3T</strain>
    </source>
</reference>
<comment type="caution">
    <text evidence="2">The sequence shown here is derived from an EMBL/GenBank/DDBJ whole genome shotgun (WGS) entry which is preliminary data.</text>
</comment>
<dbReference type="Proteomes" id="UP000324269">
    <property type="component" value="Unassembled WGS sequence"/>
</dbReference>
<name>A0A5D4TTY4_9BACI</name>
<sequence>MFTHFRSDIKELKLIPSSGGAFEISVGGEKVYSKLDTGVFPDINLIISSIESL</sequence>
<dbReference type="EMBL" id="VTEZ01000004">
    <property type="protein sequence ID" value="TYS84895.1"/>
    <property type="molecule type" value="Genomic_DNA"/>
</dbReference>
<protein>
    <submittedName>
        <fullName evidence="2">SelT/SelW/SelH family protein</fullName>
    </submittedName>
</protein>
<dbReference type="OrthoDB" id="9811366at2"/>
<evidence type="ECO:0000256" key="1">
    <source>
        <dbReference type="ARBA" id="ARBA00023284"/>
    </source>
</evidence>
<dbReference type="Gene3D" id="3.40.30.10">
    <property type="entry name" value="Glutaredoxin"/>
    <property type="match status" value="1"/>
</dbReference>
<evidence type="ECO:0000313" key="2">
    <source>
        <dbReference type="EMBL" id="TYS84895.1"/>
    </source>
</evidence>
<accession>A0A5D4TTY4</accession>
<evidence type="ECO:0000313" key="3">
    <source>
        <dbReference type="Proteomes" id="UP000324269"/>
    </source>
</evidence>
<gene>
    <name evidence="2" type="ORF">FZC85_14310</name>
</gene>
<proteinExistence type="predicted"/>